<feature type="region of interest" description="Disordered" evidence="1">
    <location>
        <begin position="1"/>
        <end position="84"/>
    </location>
</feature>
<feature type="compositionally biased region" description="Low complexity" evidence="1">
    <location>
        <begin position="67"/>
        <end position="84"/>
    </location>
</feature>
<evidence type="ECO:0000313" key="2">
    <source>
        <dbReference type="EMBL" id="KAG2438789.1"/>
    </source>
</evidence>
<dbReference type="AlphaFoldDB" id="A0A835T4P3"/>
<feature type="region of interest" description="Disordered" evidence="1">
    <location>
        <begin position="193"/>
        <end position="425"/>
    </location>
</feature>
<protein>
    <submittedName>
        <fullName evidence="2">Uncharacterized protein</fullName>
    </submittedName>
</protein>
<proteinExistence type="predicted"/>
<feature type="compositionally biased region" description="Basic and acidic residues" evidence="1">
    <location>
        <begin position="846"/>
        <end position="866"/>
    </location>
</feature>
<feature type="compositionally biased region" description="Low complexity" evidence="1">
    <location>
        <begin position="310"/>
        <end position="351"/>
    </location>
</feature>
<feature type="compositionally biased region" description="Low complexity" evidence="1">
    <location>
        <begin position="288"/>
        <end position="302"/>
    </location>
</feature>
<feature type="compositionally biased region" description="Low complexity" evidence="1">
    <location>
        <begin position="879"/>
        <end position="895"/>
    </location>
</feature>
<comment type="caution">
    <text evidence="2">The sequence shown here is derived from an EMBL/GenBank/DDBJ whole genome shotgun (WGS) entry which is preliminary data.</text>
</comment>
<feature type="compositionally biased region" description="Low complexity" evidence="1">
    <location>
        <begin position="219"/>
        <end position="228"/>
    </location>
</feature>
<dbReference type="Proteomes" id="UP000650467">
    <property type="component" value="Unassembled WGS sequence"/>
</dbReference>
<reference evidence="2" key="1">
    <citation type="journal article" date="2020" name="bioRxiv">
        <title>Comparative genomics of Chlamydomonas.</title>
        <authorList>
            <person name="Craig R.J."/>
            <person name="Hasan A.R."/>
            <person name="Ness R.W."/>
            <person name="Keightley P.D."/>
        </authorList>
    </citation>
    <scope>NUCLEOTIDE SEQUENCE</scope>
    <source>
        <strain evidence="2">SAG 7.73</strain>
    </source>
</reference>
<feature type="region of interest" description="Disordered" evidence="1">
    <location>
        <begin position="846"/>
        <end position="901"/>
    </location>
</feature>
<dbReference type="EMBL" id="JAEHOC010000009">
    <property type="protein sequence ID" value="KAG2438789.1"/>
    <property type="molecule type" value="Genomic_DNA"/>
</dbReference>
<feature type="compositionally biased region" description="Pro residues" evidence="1">
    <location>
        <begin position="241"/>
        <end position="282"/>
    </location>
</feature>
<dbReference type="PRINTS" id="PR01217">
    <property type="entry name" value="PRICHEXTENSN"/>
</dbReference>
<evidence type="ECO:0000313" key="3">
    <source>
        <dbReference type="Proteomes" id="UP000650467"/>
    </source>
</evidence>
<evidence type="ECO:0000256" key="1">
    <source>
        <dbReference type="SAM" id="MobiDB-lite"/>
    </source>
</evidence>
<name>A0A835T4P3_CHLIN</name>
<organism evidence="2 3">
    <name type="scientific">Chlamydomonas incerta</name>
    <dbReference type="NCBI Taxonomy" id="51695"/>
    <lineage>
        <taxon>Eukaryota</taxon>
        <taxon>Viridiplantae</taxon>
        <taxon>Chlorophyta</taxon>
        <taxon>core chlorophytes</taxon>
        <taxon>Chlorophyceae</taxon>
        <taxon>CS clade</taxon>
        <taxon>Chlamydomonadales</taxon>
        <taxon>Chlamydomonadaceae</taxon>
        <taxon>Chlamydomonas</taxon>
    </lineage>
</organism>
<gene>
    <name evidence="2" type="ORF">HXX76_005330</name>
</gene>
<feature type="compositionally biased region" description="Polar residues" evidence="1">
    <location>
        <begin position="379"/>
        <end position="398"/>
    </location>
</feature>
<keyword evidence="3" id="KW-1185">Reference proteome</keyword>
<feature type="compositionally biased region" description="Pro residues" evidence="1">
    <location>
        <begin position="208"/>
        <end position="218"/>
    </location>
</feature>
<sequence>MEAHYSHAGRRATPNTTPAPPSGSSPASQSPDAVPTQRMTYASALRVQIQRPGTASHQPTPPPRYSTPAATPLPATQAAAAAQAPQRAAPAVPVAAAAPIPVVDREADEAEARLHEREMGKALQDLDLSMYHLEEMIGNGFAEAAPMLEECRRLVQSARGGPGPSSAAPASLEECRQHLFLVEDALRNMQSEMARQDGAAGGHAQAVPQPPPPPPPRQSAPAPLQQPAGRPPRAPAAAPAPALPPPQQQPRPQQPPAQQPAPQPQPPPPQPQQLPPGFPRPPPRAERAQPQASLPPAAQPPMAREPPRPAASYQPAQQPEQQQTPAQLPRRAHSAPLAPGVGAPAASAGLPECEQQGESDSGSEAPSWAPHAADRRPLQTLSLNQVLTHQRQPSQQPPVSKRMRVSPPTHMHTPAPQASAHSPAPPVWELQAPLQPQAHPHRHQPQQGGPWVQEPSEWCEMLEGPPLQPQPQLIRDGQTVRLGGREYRVFIGAHGAPVFQTQGHAYPPEAAAPQFPHQHWAGGPPAAFGAAPPFGGHHPAAAPYGQAPPADGSAPDHRALGQGWGPESQPPQFVQHPPQPPPPVVAAAGAPPAIQPMSQLEAGTAAEFLRRVCDGARDAVSVPTSTALRVVAANITQCYVDKLVDDRWDAAAPSLTQSESLTHTRDVVKLFISSAARARYEDGGSPPSFKELFSACEQQHKGMLTHLRRLVEQFKHYLGAQQIATLASDLQRYAEDLWKRTQSDLEEARLDFDNLRTVVTAFFSRGDVFDWLMERLRTGHWEGPDILPLALDRARIGVEPWSLPPRALMRTYFLPIYGSCAWLLTNLRSAYQEELAEFRKTDRIARADDDGAEDPARHAGGRRPDGAGRNGRRRRTLPRARGSSSGGAEAASGTAPPAPRA</sequence>
<feature type="region of interest" description="Disordered" evidence="1">
    <location>
        <begin position="536"/>
        <end position="578"/>
    </location>
</feature>
<accession>A0A835T4P3</accession>
<feature type="compositionally biased region" description="Low complexity" evidence="1">
    <location>
        <begin position="536"/>
        <end position="550"/>
    </location>
</feature>
<dbReference type="OrthoDB" id="10675974at2759"/>